<sequence>MKEGFEKCDYEHTLFIKWQDEKIVIISLYVDDLIVSGNDELMLTEFRNSMKNEFEMTDLGRMRYFLGLEVLQKPDGIFINQCKYASDVLKHFGMDKSNSVHNPIVPGFKFTKDEGGVKVNKTYYKQVVGSLMYLTTTRPDITFAVSLASRFMKNPTKLHLQLVKRVLRYLKGTIEFEIFYKKGRVDELVAYTDSDYAGDIEDMVFKKATSS</sequence>
<protein>
    <submittedName>
        <fullName evidence="2">Retrovirus-related Pol polyprotein from transposon RE2</fullName>
    </submittedName>
</protein>
<dbReference type="InterPro" id="IPR013103">
    <property type="entry name" value="RVT_2"/>
</dbReference>
<comment type="caution">
    <text evidence="2">The sequence shown here is derived from an EMBL/GenBank/DDBJ whole genome shotgun (WGS) entry which is preliminary data.</text>
</comment>
<feature type="domain" description="Reverse transcriptase Ty1/copia-type" evidence="1">
    <location>
        <begin position="1"/>
        <end position="105"/>
    </location>
</feature>
<organism evidence="2">
    <name type="scientific">Sesamum latifolium</name>
    <dbReference type="NCBI Taxonomy" id="2727402"/>
    <lineage>
        <taxon>Eukaryota</taxon>
        <taxon>Viridiplantae</taxon>
        <taxon>Streptophyta</taxon>
        <taxon>Embryophyta</taxon>
        <taxon>Tracheophyta</taxon>
        <taxon>Spermatophyta</taxon>
        <taxon>Magnoliopsida</taxon>
        <taxon>eudicotyledons</taxon>
        <taxon>Gunneridae</taxon>
        <taxon>Pentapetalae</taxon>
        <taxon>asterids</taxon>
        <taxon>lamiids</taxon>
        <taxon>Lamiales</taxon>
        <taxon>Pedaliaceae</taxon>
        <taxon>Sesamum</taxon>
    </lineage>
</organism>
<gene>
    <name evidence="2" type="ORF">Slati_2704500</name>
</gene>
<dbReference type="SUPFAM" id="SSF56672">
    <property type="entry name" value="DNA/RNA polymerases"/>
    <property type="match status" value="1"/>
</dbReference>
<reference evidence="2" key="2">
    <citation type="journal article" date="2024" name="Plant">
        <title>Genomic evolution and insights into agronomic trait innovations of Sesamum species.</title>
        <authorList>
            <person name="Miao H."/>
            <person name="Wang L."/>
            <person name="Qu L."/>
            <person name="Liu H."/>
            <person name="Sun Y."/>
            <person name="Le M."/>
            <person name="Wang Q."/>
            <person name="Wei S."/>
            <person name="Zheng Y."/>
            <person name="Lin W."/>
            <person name="Duan Y."/>
            <person name="Cao H."/>
            <person name="Xiong S."/>
            <person name="Wang X."/>
            <person name="Wei L."/>
            <person name="Li C."/>
            <person name="Ma Q."/>
            <person name="Ju M."/>
            <person name="Zhao R."/>
            <person name="Li G."/>
            <person name="Mu C."/>
            <person name="Tian Q."/>
            <person name="Mei H."/>
            <person name="Zhang T."/>
            <person name="Gao T."/>
            <person name="Zhang H."/>
        </authorList>
    </citation>
    <scope>NUCLEOTIDE SEQUENCE</scope>
    <source>
        <strain evidence="2">KEN1</strain>
    </source>
</reference>
<evidence type="ECO:0000259" key="1">
    <source>
        <dbReference type="Pfam" id="PF07727"/>
    </source>
</evidence>
<proteinExistence type="predicted"/>
<dbReference type="Pfam" id="PF07727">
    <property type="entry name" value="RVT_2"/>
    <property type="match status" value="1"/>
</dbReference>
<evidence type="ECO:0000313" key="2">
    <source>
        <dbReference type="EMBL" id="KAL0433702.1"/>
    </source>
</evidence>
<dbReference type="AlphaFoldDB" id="A0AAW2VWH0"/>
<accession>A0AAW2VWH0</accession>
<dbReference type="EMBL" id="JACGWN010000009">
    <property type="protein sequence ID" value="KAL0433702.1"/>
    <property type="molecule type" value="Genomic_DNA"/>
</dbReference>
<dbReference type="InterPro" id="IPR043502">
    <property type="entry name" value="DNA/RNA_pol_sf"/>
</dbReference>
<name>A0AAW2VWH0_9LAMI</name>
<dbReference type="PANTHER" id="PTHR11439">
    <property type="entry name" value="GAG-POL-RELATED RETROTRANSPOSON"/>
    <property type="match status" value="1"/>
</dbReference>
<reference evidence="2" key="1">
    <citation type="submission" date="2020-06" db="EMBL/GenBank/DDBJ databases">
        <authorList>
            <person name="Li T."/>
            <person name="Hu X."/>
            <person name="Zhang T."/>
            <person name="Song X."/>
            <person name="Zhang H."/>
            <person name="Dai N."/>
            <person name="Sheng W."/>
            <person name="Hou X."/>
            <person name="Wei L."/>
        </authorList>
    </citation>
    <scope>NUCLEOTIDE SEQUENCE</scope>
    <source>
        <strain evidence="2">KEN1</strain>
        <tissue evidence="2">Leaf</tissue>
    </source>
</reference>
<dbReference type="PANTHER" id="PTHR11439:SF517">
    <property type="entry name" value="CYSTEINE-RICH RLK (RECEPTOR-LIKE PROTEIN KINASE) 8"/>
    <property type="match status" value="1"/>
</dbReference>